<sequence length="196" mass="20662">MLRVTLNSIMFCAIASSPLIAQTIAQSGAGSGIIATSGFDSLAQSPGIVSNPLSQPTLTPGALVLLELEGRFSQAVAEGGGKAFGSWFAEDGVTLNNGKPAILGRTAIAAQAQWDPKTYQLTWTPQGAQMGPSNDMGFTWGHYEGHSKDKNGEPVVISGRYFTIWKKLPNGTWKVALDASAEEPPPTKECCTLPKP</sequence>
<dbReference type="Gene3D" id="3.10.450.50">
    <property type="match status" value="1"/>
</dbReference>
<dbReference type="InterPro" id="IPR027843">
    <property type="entry name" value="DUF4440"/>
</dbReference>
<dbReference type="SUPFAM" id="SSF54427">
    <property type="entry name" value="NTF2-like"/>
    <property type="match status" value="1"/>
</dbReference>
<dbReference type="GO" id="GO:0016853">
    <property type="term" value="F:isomerase activity"/>
    <property type="evidence" value="ECO:0007669"/>
    <property type="project" value="UniProtKB-KW"/>
</dbReference>
<accession>A0A852VII5</accession>
<protein>
    <submittedName>
        <fullName evidence="3">Ketosteroid isomerase-like protein</fullName>
    </submittedName>
</protein>
<feature type="signal peptide" evidence="1">
    <location>
        <begin position="1"/>
        <end position="21"/>
    </location>
</feature>
<keyword evidence="1" id="KW-0732">Signal</keyword>
<dbReference type="Pfam" id="PF14534">
    <property type="entry name" value="DUF4440"/>
    <property type="match status" value="1"/>
</dbReference>
<reference evidence="3 4" key="1">
    <citation type="submission" date="2020-07" db="EMBL/GenBank/DDBJ databases">
        <title>Genomic Encyclopedia of Type Strains, Phase IV (KMG-V): Genome sequencing to study the core and pangenomes of soil and plant-associated prokaryotes.</title>
        <authorList>
            <person name="Whitman W."/>
        </authorList>
    </citation>
    <scope>NUCLEOTIDE SEQUENCE [LARGE SCALE GENOMIC DNA]</scope>
    <source>
        <strain evidence="3 4">M8UP22</strain>
    </source>
</reference>
<proteinExistence type="predicted"/>
<gene>
    <name evidence="3" type="ORF">HDF08_002331</name>
</gene>
<organism evidence="3 4">
    <name type="scientific">Tunturiibacter lichenicola</name>
    <dbReference type="NCBI Taxonomy" id="2051959"/>
    <lineage>
        <taxon>Bacteria</taxon>
        <taxon>Pseudomonadati</taxon>
        <taxon>Acidobacteriota</taxon>
        <taxon>Terriglobia</taxon>
        <taxon>Terriglobales</taxon>
        <taxon>Acidobacteriaceae</taxon>
        <taxon>Tunturiibacter</taxon>
    </lineage>
</organism>
<comment type="caution">
    <text evidence="3">The sequence shown here is derived from an EMBL/GenBank/DDBJ whole genome shotgun (WGS) entry which is preliminary data.</text>
</comment>
<feature type="chain" id="PRO_5032711201" evidence="1">
    <location>
        <begin position="22"/>
        <end position="196"/>
    </location>
</feature>
<evidence type="ECO:0000259" key="2">
    <source>
        <dbReference type="Pfam" id="PF14534"/>
    </source>
</evidence>
<name>A0A852VII5_9BACT</name>
<evidence type="ECO:0000313" key="3">
    <source>
        <dbReference type="EMBL" id="NYF90264.1"/>
    </source>
</evidence>
<dbReference type="EMBL" id="JACCCU010000001">
    <property type="protein sequence ID" value="NYF90264.1"/>
    <property type="molecule type" value="Genomic_DNA"/>
</dbReference>
<dbReference type="InterPro" id="IPR032710">
    <property type="entry name" value="NTF2-like_dom_sf"/>
</dbReference>
<dbReference type="AlphaFoldDB" id="A0A852VII5"/>
<evidence type="ECO:0000313" key="4">
    <source>
        <dbReference type="Proteomes" id="UP000564385"/>
    </source>
</evidence>
<evidence type="ECO:0000256" key="1">
    <source>
        <dbReference type="SAM" id="SignalP"/>
    </source>
</evidence>
<dbReference type="Proteomes" id="UP000564385">
    <property type="component" value="Unassembled WGS sequence"/>
</dbReference>
<feature type="domain" description="DUF4440" evidence="2">
    <location>
        <begin position="65"/>
        <end position="175"/>
    </location>
</feature>